<dbReference type="EMBL" id="CP031775">
    <property type="protein sequence ID" value="QDZ93307.1"/>
    <property type="molecule type" value="Genomic_DNA"/>
</dbReference>
<dbReference type="SUPFAM" id="SSF58104">
    <property type="entry name" value="Methyl-accepting chemotaxis protein (MCP) signaling domain"/>
    <property type="match status" value="1"/>
</dbReference>
<evidence type="ECO:0008006" key="2">
    <source>
        <dbReference type="Google" id="ProtNLM"/>
    </source>
</evidence>
<dbReference type="AlphaFoldDB" id="A0A5B8R4Q7"/>
<protein>
    <recommendedName>
        <fullName evidence="2">Methyl-accepting chemotaxis protein</fullName>
    </recommendedName>
</protein>
<organism evidence="1">
    <name type="scientific">Shewanella decolorationis</name>
    <dbReference type="NCBI Taxonomy" id="256839"/>
    <lineage>
        <taxon>Bacteria</taxon>
        <taxon>Pseudomonadati</taxon>
        <taxon>Pseudomonadota</taxon>
        <taxon>Gammaproteobacteria</taxon>
        <taxon>Alteromonadales</taxon>
        <taxon>Shewanellaceae</taxon>
        <taxon>Shewanella</taxon>
    </lineage>
</organism>
<evidence type="ECO:0000313" key="1">
    <source>
        <dbReference type="EMBL" id="QDZ93307.1"/>
    </source>
</evidence>
<name>A0A5B8R4Q7_9GAMM</name>
<sequence>MRACLSSTRIGAEYLNHITVEIDKVSAFSSQISSATTEQQAVIEDINKNINIISSISHDNSIKVEDVNATSKSLLNRANQLKNLSQTFG</sequence>
<dbReference type="Gene3D" id="1.10.287.950">
    <property type="entry name" value="Methyl-accepting chemotaxis protein"/>
    <property type="match status" value="1"/>
</dbReference>
<proteinExistence type="predicted"/>
<gene>
    <name evidence="1" type="ORF">D0436_17735</name>
</gene>
<accession>A0A5B8R4Q7</accession>
<reference evidence="1" key="1">
    <citation type="journal article" date="2019" name="Ecotoxicol. Environ. Saf.">
        <title>Microbial characterization of heavy metal resistant bacterial strains isolated from an electroplating wastewater treatment plant.</title>
        <authorList>
            <person name="Cai X."/>
            <person name="Zheng X."/>
            <person name="Zhang D."/>
            <person name="Iqbal W."/>
            <person name="Liu C."/>
            <person name="Yang B."/>
            <person name="Zhao X."/>
            <person name="Lu X."/>
            <person name="Mao Y."/>
        </authorList>
    </citation>
    <scope>NUCLEOTIDE SEQUENCE [LARGE SCALE GENOMIC DNA]</scope>
    <source>
        <strain evidence="1">Ni1-3</strain>
    </source>
</reference>